<dbReference type="FunFam" id="3.20.20.220:FF:000002">
    <property type="entry name" value="Methylenetetrahydrofolate reductase"/>
    <property type="match status" value="1"/>
</dbReference>
<dbReference type="GO" id="GO:0005829">
    <property type="term" value="C:cytosol"/>
    <property type="evidence" value="ECO:0007669"/>
    <property type="project" value="TreeGrafter"/>
</dbReference>
<keyword evidence="11" id="KW-1185">Reference proteome</keyword>
<dbReference type="GO" id="GO:0071949">
    <property type="term" value="F:FAD binding"/>
    <property type="evidence" value="ECO:0007669"/>
    <property type="project" value="TreeGrafter"/>
</dbReference>
<dbReference type="eggNOG" id="KOG0564">
    <property type="taxonomic scope" value="Eukaryota"/>
</dbReference>
<dbReference type="CDD" id="cd00537">
    <property type="entry name" value="MTHFR"/>
    <property type="match status" value="1"/>
</dbReference>
<dbReference type="PANTHER" id="PTHR45754">
    <property type="entry name" value="METHYLENETETRAHYDROFOLATE REDUCTASE"/>
    <property type="match status" value="1"/>
</dbReference>
<gene>
    <name evidence="10" type="ORF">PCON_13616</name>
</gene>
<dbReference type="Proteomes" id="UP000018144">
    <property type="component" value="Unassembled WGS sequence"/>
</dbReference>
<dbReference type="InterPro" id="IPR029041">
    <property type="entry name" value="FAD-linked_oxidoreductase-like"/>
</dbReference>
<evidence type="ECO:0000256" key="5">
    <source>
        <dbReference type="ARBA" id="ARBA00022827"/>
    </source>
</evidence>
<dbReference type="PANTHER" id="PTHR45754:SF3">
    <property type="entry name" value="METHYLENETETRAHYDROFOLATE REDUCTASE (NADPH)"/>
    <property type="match status" value="1"/>
</dbReference>
<evidence type="ECO:0000256" key="2">
    <source>
        <dbReference type="ARBA" id="ARBA00004777"/>
    </source>
</evidence>
<dbReference type="GO" id="GO:0009086">
    <property type="term" value="P:methionine biosynthetic process"/>
    <property type="evidence" value="ECO:0007669"/>
    <property type="project" value="TreeGrafter"/>
</dbReference>
<keyword evidence="7" id="KW-0560">Oxidoreductase</keyword>
<dbReference type="UniPathway" id="UPA00193"/>
<comment type="similarity">
    <text evidence="3">Belongs to the methylenetetrahydrofolate reductase family.</text>
</comment>
<dbReference type="AlphaFoldDB" id="U4LTD0"/>
<comment type="cofactor">
    <cofactor evidence="1">
        <name>FAD</name>
        <dbReference type="ChEBI" id="CHEBI:57692"/>
    </cofactor>
</comment>
<protein>
    <submittedName>
        <fullName evidence="10">Similar to Methylenetetrahydrofolate reductase 1 acc. no. Q10258</fullName>
    </submittedName>
</protein>
<evidence type="ECO:0000313" key="11">
    <source>
        <dbReference type="Proteomes" id="UP000018144"/>
    </source>
</evidence>
<dbReference type="GO" id="GO:0035999">
    <property type="term" value="P:tetrahydrofolate interconversion"/>
    <property type="evidence" value="ECO:0007669"/>
    <property type="project" value="UniProtKB-UniPathway"/>
</dbReference>
<dbReference type="GO" id="GO:0004489">
    <property type="term" value="F:methylenetetrahydrofolate reductase [NAD(P)H] activity"/>
    <property type="evidence" value="ECO:0007669"/>
    <property type="project" value="InterPro"/>
</dbReference>
<evidence type="ECO:0000256" key="8">
    <source>
        <dbReference type="RuleBase" id="RU004254"/>
    </source>
</evidence>
<name>U4LTD0_PYROM</name>
<organism evidence="10 11">
    <name type="scientific">Pyronema omphalodes (strain CBS 100304)</name>
    <name type="common">Pyronema confluens</name>
    <dbReference type="NCBI Taxonomy" id="1076935"/>
    <lineage>
        <taxon>Eukaryota</taxon>
        <taxon>Fungi</taxon>
        <taxon>Dikarya</taxon>
        <taxon>Ascomycota</taxon>
        <taxon>Pezizomycotina</taxon>
        <taxon>Pezizomycetes</taxon>
        <taxon>Pezizales</taxon>
        <taxon>Pyronemataceae</taxon>
        <taxon>Pyronema</taxon>
    </lineage>
</organism>
<evidence type="ECO:0000256" key="4">
    <source>
        <dbReference type="ARBA" id="ARBA00022630"/>
    </source>
</evidence>
<dbReference type="OMA" id="AWKEEFY"/>
<dbReference type="InterPro" id="IPR004621">
    <property type="entry name" value="Fadh2_euk"/>
</dbReference>
<accession>U4LTD0</accession>
<evidence type="ECO:0000259" key="9">
    <source>
        <dbReference type="Pfam" id="PF21895"/>
    </source>
</evidence>
<keyword evidence="6" id="KW-0521">NADP</keyword>
<dbReference type="InterPro" id="IPR053806">
    <property type="entry name" value="MTHFR_C"/>
</dbReference>
<evidence type="ECO:0000256" key="6">
    <source>
        <dbReference type="ARBA" id="ARBA00022857"/>
    </source>
</evidence>
<dbReference type="InterPro" id="IPR003171">
    <property type="entry name" value="Mehydrof_redctse-like"/>
</dbReference>
<keyword evidence="5" id="KW-0274">FAD</keyword>
<dbReference type="EMBL" id="HF935907">
    <property type="protein sequence ID" value="CCX32765.1"/>
    <property type="molecule type" value="Genomic_DNA"/>
</dbReference>
<dbReference type="OrthoDB" id="16284at2759"/>
<feature type="domain" description="MTHFR SAM-binding regulatory" evidence="9">
    <location>
        <begin position="304"/>
        <end position="582"/>
    </location>
</feature>
<proteinExistence type="inferred from homology"/>
<evidence type="ECO:0000313" key="10">
    <source>
        <dbReference type="EMBL" id="CCX32765.1"/>
    </source>
</evidence>
<dbReference type="Pfam" id="PF21895">
    <property type="entry name" value="MTHFR_C"/>
    <property type="match status" value="1"/>
</dbReference>
<evidence type="ECO:0000256" key="7">
    <source>
        <dbReference type="ARBA" id="ARBA00023002"/>
    </source>
</evidence>
<keyword evidence="4" id="KW-0285">Flavoprotein</keyword>
<sequence>MVHVSAKIAESNRLKKPTFSFEFYPPKTGQGVQNLYDRMDKMHGLGPQFIDITWNAGGRLSNLTCEMVKVAQSVYGLETCMHLTCTGMPKEKVDEALREAYKAGCTNILALRGDPPREDEPWTADPNGFRYAKDLVKHIRNTYGDYFDICVAGYPEGCEEGTPEDELLQHLKEKVEAGATFIITQMFYDVDIFLSWVQKCRDVGITVPIIPGIMPIHTYDAFVRRAKWTKCHVPPRWYELLEPVKNDDVAVREIGRDLLVEMCQKILDAGIYQLHFYTMNLATATRMVLEGLNLIPTVDQVHPPLPFRPSLGFGRKDENVRPIFWKHRKASYVQRTENWDEFPNGRWGDARSPAFGGVDSYGIGLRGSNVANRKLYGEPKSIREIANTFVRYVNGQISSLPWSESSITAEVDVIKDELIKLNERGFLTINSQPSVNGIKSSDPVYGWGPRNGYVYQKSYLELFVSPEVLSDLITNIERDSEMTYYVVDKAGNLSTNAPDCPNAVTWGVYPGKEIIQPTIVETVSFLAWKDEAYRLGEDWARCYETTSASRHLLQSIMDSWYLVNIVDNDFHRSGAIFRLFDNLEVKNIDETLEISEHLKDLAINGDAKPAEAVVAN</sequence>
<evidence type="ECO:0000256" key="3">
    <source>
        <dbReference type="ARBA" id="ARBA00006743"/>
    </source>
</evidence>
<dbReference type="SUPFAM" id="SSF51730">
    <property type="entry name" value="FAD-linked oxidoreductase"/>
    <property type="match status" value="1"/>
</dbReference>
<dbReference type="NCBIfam" id="TIGR00677">
    <property type="entry name" value="fadh2_euk"/>
    <property type="match status" value="1"/>
</dbReference>
<evidence type="ECO:0000256" key="1">
    <source>
        <dbReference type="ARBA" id="ARBA00001974"/>
    </source>
</evidence>
<reference evidence="10 11" key="1">
    <citation type="journal article" date="2013" name="PLoS Genet.">
        <title>The genome and development-dependent transcriptomes of Pyronema confluens: a window into fungal evolution.</title>
        <authorList>
            <person name="Traeger S."/>
            <person name="Altegoer F."/>
            <person name="Freitag M."/>
            <person name="Gabaldon T."/>
            <person name="Kempken F."/>
            <person name="Kumar A."/>
            <person name="Marcet-Houben M."/>
            <person name="Poggeler S."/>
            <person name="Stajich J.E."/>
            <person name="Nowrousian M."/>
        </authorList>
    </citation>
    <scope>NUCLEOTIDE SEQUENCE [LARGE SCALE GENOMIC DNA]</scope>
    <source>
        <strain evidence="11">CBS 100304</strain>
        <tissue evidence="10">Vegetative mycelium</tissue>
    </source>
</reference>
<comment type="pathway">
    <text evidence="2 8">One-carbon metabolism; tetrahydrofolate interconversion.</text>
</comment>
<dbReference type="Gene3D" id="3.20.20.220">
    <property type="match status" value="1"/>
</dbReference>
<dbReference type="Pfam" id="PF02219">
    <property type="entry name" value="MTHFR"/>
    <property type="match status" value="1"/>
</dbReference>
<dbReference type="STRING" id="1076935.U4LTD0"/>